<sequence>MIKDRKLQLKQEKTVSKTNTLVVDEAENTENVENAETEFKENVDSSSNVLSEAQYGWDQTDSEKKTGKSELRHSGTSEITIEAEPFISIDISGDTTNNVQRSKSTNDYKRKSQLVKADGHSRAN</sequence>
<dbReference type="AlphaFoldDB" id="A0A1R1PX45"/>
<feature type="compositionally biased region" description="Polar residues" evidence="1">
    <location>
        <begin position="93"/>
        <end position="103"/>
    </location>
</feature>
<accession>A0A1R1PX45</accession>
<feature type="compositionally biased region" description="Basic and acidic residues" evidence="1">
    <location>
        <begin position="61"/>
        <end position="75"/>
    </location>
</feature>
<dbReference type="EMBL" id="LSSK01000073">
    <property type="protein sequence ID" value="OMH85519.1"/>
    <property type="molecule type" value="Genomic_DNA"/>
</dbReference>
<evidence type="ECO:0000256" key="1">
    <source>
        <dbReference type="SAM" id="MobiDB-lite"/>
    </source>
</evidence>
<proteinExistence type="predicted"/>
<protein>
    <submittedName>
        <fullName evidence="2">Uncharacterized protein</fullName>
    </submittedName>
</protein>
<dbReference type="Proteomes" id="UP000188320">
    <property type="component" value="Unassembled WGS sequence"/>
</dbReference>
<feature type="region of interest" description="Disordered" evidence="1">
    <location>
        <begin position="52"/>
        <end position="124"/>
    </location>
</feature>
<comment type="caution">
    <text evidence="2">The sequence shown here is derived from an EMBL/GenBank/DDBJ whole genome shotgun (WGS) entry which is preliminary data.</text>
</comment>
<name>A0A1R1PX45_ZANCU</name>
<reference evidence="3" key="1">
    <citation type="submission" date="2017-01" db="EMBL/GenBank/DDBJ databases">
        <authorList>
            <person name="Wang Y."/>
            <person name="White M."/>
            <person name="Kvist S."/>
            <person name="Moncalvo J.-M."/>
        </authorList>
    </citation>
    <scope>NUCLEOTIDE SEQUENCE [LARGE SCALE GENOMIC DNA]</scope>
    <source>
        <strain evidence="3">COL-18-3</strain>
    </source>
</reference>
<keyword evidence="3" id="KW-1185">Reference proteome</keyword>
<gene>
    <name evidence="2" type="ORF">AX774_g908</name>
</gene>
<evidence type="ECO:0000313" key="3">
    <source>
        <dbReference type="Proteomes" id="UP000188320"/>
    </source>
</evidence>
<evidence type="ECO:0000313" key="2">
    <source>
        <dbReference type="EMBL" id="OMH85519.1"/>
    </source>
</evidence>
<organism evidence="2 3">
    <name type="scientific">Zancudomyces culisetae</name>
    <name type="common">Gut fungus</name>
    <name type="synonym">Smittium culisetae</name>
    <dbReference type="NCBI Taxonomy" id="1213189"/>
    <lineage>
        <taxon>Eukaryota</taxon>
        <taxon>Fungi</taxon>
        <taxon>Fungi incertae sedis</taxon>
        <taxon>Zoopagomycota</taxon>
        <taxon>Kickxellomycotina</taxon>
        <taxon>Harpellomycetes</taxon>
        <taxon>Harpellales</taxon>
        <taxon>Legeriomycetaceae</taxon>
        <taxon>Zancudomyces</taxon>
    </lineage>
</organism>